<sequence>MDPMLRSSPKRRPGVRHGSCTHCGRSFRRKEHLERHLRTHTNEKPFKCICGASFSRRDLLTRHARLAHSESGVAAAGPRAEGDGQSSLADHNNVPAKPDPFIFYVPTAAAGQVQRAASLPPTRETALPSPAGQPSTQDLSGVLGEPEHATLPPDISDAFLQMSPDELYPFDEFTNFLDSIGLPAEWAPAGIEIASNPSVDTGVAQIVDQSSLDRDLEDAAQDDSPFHAWLPSVPPNAETIHSFNEMASYKPQEKVSPFRVDEKQRTRILTLLDGHRKTIPNFSLPSRHTLSRYLVAFFEGFHMHMLFFHIPTFRLTDHSPELILAIMAAGAQYRFEYRNASSFFHAARAIVSRRLQPYNVENQEVPMQGMIGTNEIPTLSPSQEIMIVRCLLILMGFATWQPPAMLREAFNLRNALITILRHSGLEEPTETLPLGTGSWAQWIELESSRRSKLSAFAFIDTYSIAYNHYPPIRNHEVKLRMPCQTRLWNAPTAAEWLAAMEAAGQEQLIYHDALSKLLSGSNSASSLSPMPSPLGNYYLLHGLIQRIHIIRELALDLGDASLDLPEDDLNRLETALVTWTHMWQQAPESSIDPANENGPIPFTSSSMLGLAYVRLSLNLGPFRQLETRDPARIALALAESPPVRRNGRMIPALIYAIHSFSIPVRLGVDYVARSQAFFWSVRHALASFECVILLSKWLFALATAREPKLSANERRILRWTTLIVEEAFDSMDVDENSSIPSSTPGDLALGVLEIWSRFFQHNSQWQFINILGESLAKYGAHLASLLTTASL</sequence>
<dbReference type="PANTHER" id="PTHR40626:SF10">
    <property type="entry name" value="C2H2-TYPE DOMAIN-CONTAINING PROTEIN"/>
    <property type="match status" value="1"/>
</dbReference>
<proteinExistence type="predicted"/>
<organism evidence="10 11">
    <name type="scientific">Aspergillus pseudoustus</name>
    <dbReference type="NCBI Taxonomy" id="1810923"/>
    <lineage>
        <taxon>Eukaryota</taxon>
        <taxon>Fungi</taxon>
        <taxon>Dikarya</taxon>
        <taxon>Ascomycota</taxon>
        <taxon>Pezizomycotina</taxon>
        <taxon>Eurotiomycetes</taxon>
        <taxon>Eurotiomycetidae</taxon>
        <taxon>Eurotiales</taxon>
        <taxon>Aspergillaceae</taxon>
        <taxon>Aspergillus</taxon>
        <taxon>Aspergillus subgen. Nidulantes</taxon>
    </lineage>
</organism>
<keyword evidence="3" id="KW-0677">Repeat</keyword>
<dbReference type="PANTHER" id="PTHR40626">
    <property type="entry name" value="MIP31509P"/>
    <property type="match status" value="1"/>
</dbReference>
<keyword evidence="5" id="KW-0862">Zinc</keyword>
<feature type="region of interest" description="Disordered" evidence="8">
    <location>
        <begin position="114"/>
        <end position="139"/>
    </location>
</feature>
<dbReference type="Pfam" id="PF00096">
    <property type="entry name" value="zf-C2H2"/>
    <property type="match status" value="1"/>
</dbReference>
<protein>
    <recommendedName>
        <fullName evidence="9">C2H2-type domain-containing protein</fullName>
    </recommendedName>
</protein>
<dbReference type="InterPro" id="IPR051059">
    <property type="entry name" value="VerF-like"/>
</dbReference>
<comment type="caution">
    <text evidence="10">The sequence shown here is derived from an EMBL/GenBank/DDBJ whole genome shotgun (WGS) entry which is preliminary data.</text>
</comment>
<dbReference type="Gene3D" id="3.30.160.60">
    <property type="entry name" value="Classic Zinc Finger"/>
    <property type="match status" value="2"/>
</dbReference>
<keyword evidence="4 7" id="KW-0863">Zinc-finger</keyword>
<evidence type="ECO:0000256" key="2">
    <source>
        <dbReference type="ARBA" id="ARBA00022723"/>
    </source>
</evidence>
<feature type="region of interest" description="Disordered" evidence="8">
    <location>
        <begin position="70"/>
        <end position="89"/>
    </location>
</feature>
<dbReference type="PROSITE" id="PS50157">
    <property type="entry name" value="ZINC_FINGER_C2H2_2"/>
    <property type="match status" value="2"/>
</dbReference>
<keyword evidence="6" id="KW-0539">Nucleus</keyword>
<keyword evidence="11" id="KW-1185">Reference proteome</keyword>
<gene>
    <name evidence="10" type="ORF">BJY01DRAFT_251321</name>
</gene>
<evidence type="ECO:0000313" key="10">
    <source>
        <dbReference type="EMBL" id="KAL2837696.1"/>
    </source>
</evidence>
<dbReference type="InterPro" id="IPR036236">
    <property type="entry name" value="Znf_C2H2_sf"/>
</dbReference>
<dbReference type="Proteomes" id="UP001610446">
    <property type="component" value="Unassembled WGS sequence"/>
</dbReference>
<evidence type="ECO:0000256" key="4">
    <source>
        <dbReference type="ARBA" id="ARBA00022771"/>
    </source>
</evidence>
<evidence type="ECO:0000256" key="5">
    <source>
        <dbReference type="ARBA" id="ARBA00022833"/>
    </source>
</evidence>
<keyword evidence="2" id="KW-0479">Metal-binding</keyword>
<accession>A0ABR4JCD5</accession>
<feature type="domain" description="C2H2-type" evidence="9">
    <location>
        <begin position="18"/>
        <end position="45"/>
    </location>
</feature>
<evidence type="ECO:0000256" key="8">
    <source>
        <dbReference type="SAM" id="MobiDB-lite"/>
    </source>
</evidence>
<reference evidence="10 11" key="1">
    <citation type="submission" date="2024-07" db="EMBL/GenBank/DDBJ databases">
        <title>Section-level genome sequencing and comparative genomics of Aspergillus sections Usti and Cavernicolus.</title>
        <authorList>
            <consortium name="Lawrence Berkeley National Laboratory"/>
            <person name="Nybo J.L."/>
            <person name="Vesth T.C."/>
            <person name="Theobald S."/>
            <person name="Frisvad J.C."/>
            <person name="Larsen T.O."/>
            <person name="Kjaerboelling I."/>
            <person name="Rothschild-Mancinelli K."/>
            <person name="Lyhne E.K."/>
            <person name="Kogle M.E."/>
            <person name="Barry K."/>
            <person name="Clum A."/>
            <person name="Na H."/>
            <person name="Ledsgaard L."/>
            <person name="Lin J."/>
            <person name="Lipzen A."/>
            <person name="Kuo A."/>
            <person name="Riley R."/>
            <person name="Mondo S."/>
            <person name="Labutti K."/>
            <person name="Haridas S."/>
            <person name="Pangalinan J."/>
            <person name="Salamov A.A."/>
            <person name="Simmons B.A."/>
            <person name="Magnuson J.K."/>
            <person name="Chen J."/>
            <person name="Drula E."/>
            <person name="Henrissat B."/>
            <person name="Wiebenga A."/>
            <person name="Lubbers R.J."/>
            <person name="Gomes A.C."/>
            <person name="Makela M.R."/>
            <person name="Stajich J."/>
            <person name="Grigoriev I.V."/>
            <person name="Mortensen U.H."/>
            <person name="De Vries R.P."/>
            <person name="Baker S.E."/>
            <person name="Andersen M.R."/>
        </authorList>
    </citation>
    <scope>NUCLEOTIDE SEQUENCE [LARGE SCALE GENOMIC DNA]</scope>
    <source>
        <strain evidence="10 11">CBS 123904</strain>
    </source>
</reference>
<feature type="region of interest" description="Disordered" evidence="8">
    <location>
        <begin position="1"/>
        <end position="22"/>
    </location>
</feature>
<dbReference type="InterPro" id="IPR013087">
    <property type="entry name" value="Znf_C2H2_type"/>
</dbReference>
<dbReference type="SUPFAM" id="SSF57667">
    <property type="entry name" value="beta-beta-alpha zinc fingers"/>
    <property type="match status" value="1"/>
</dbReference>
<evidence type="ECO:0000256" key="7">
    <source>
        <dbReference type="PROSITE-ProRule" id="PRU00042"/>
    </source>
</evidence>
<dbReference type="PROSITE" id="PS00028">
    <property type="entry name" value="ZINC_FINGER_C2H2_1"/>
    <property type="match status" value="1"/>
</dbReference>
<comment type="subcellular location">
    <subcellularLocation>
        <location evidence="1">Nucleus</location>
    </subcellularLocation>
</comment>
<evidence type="ECO:0000256" key="3">
    <source>
        <dbReference type="ARBA" id="ARBA00022737"/>
    </source>
</evidence>
<evidence type="ECO:0000256" key="1">
    <source>
        <dbReference type="ARBA" id="ARBA00004123"/>
    </source>
</evidence>
<dbReference type="InterPro" id="IPR007219">
    <property type="entry name" value="XnlR_reg_dom"/>
</dbReference>
<feature type="domain" description="C2H2-type" evidence="9">
    <location>
        <begin position="46"/>
        <end position="69"/>
    </location>
</feature>
<name>A0ABR4JCD5_9EURO</name>
<dbReference type="CDD" id="cd12148">
    <property type="entry name" value="fungal_TF_MHR"/>
    <property type="match status" value="1"/>
</dbReference>
<evidence type="ECO:0000256" key="6">
    <source>
        <dbReference type="ARBA" id="ARBA00023242"/>
    </source>
</evidence>
<dbReference type="Pfam" id="PF04082">
    <property type="entry name" value="Fungal_trans"/>
    <property type="match status" value="1"/>
</dbReference>
<evidence type="ECO:0000259" key="9">
    <source>
        <dbReference type="PROSITE" id="PS50157"/>
    </source>
</evidence>
<evidence type="ECO:0000313" key="11">
    <source>
        <dbReference type="Proteomes" id="UP001610446"/>
    </source>
</evidence>
<dbReference type="SMART" id="SM00355">
    <property type="entry name" value="ZnF_C2H2"/>
    <property type="match status" value="2"/>
</dbReference>
<dbReference type="EMBL" id="JBFXLU010000156">
    <property type="protein sequence ID" value="KAL2837696.1"/>
    <property type="molecule type" value="Genomic_DNA"/>
</dbReference>